<protein>
    <submittedName>
        <fullName evidence="5">MarR family transcriptional regulator</fullName>
    </submittedName>
</protein>
<dbReference type="Gene3D" id="1.10.10.10">
    <property type="entry name" value="Winged helix-like DNA-binding domain superfamily/Winged helix DNA-binding domain"/>
    <property type="match status" value="1"/>
</dbReference>
<dbReference type="InterPro" id="IPR036388">
    <property type="entry name" value="WH-like_DNA-bd_sf"/>
</dbReference>
<evidence type="ECO:0000256" key="1">
    <source>
        <dbReference type="ARBA" id="ARBA00023015"/>
    </source>
</evidence>
<keyword evidence="2" id="KW-0238">DNA-binding</keyword>
<keyword evidence="3" id="KW-0804">Transcription</keyword>
<name>A0A1R1EMT6_9BACL</name>
<organism evidence="5 6">
    <name type="scientific">Paenibacillus rhizosphaerae</name>
    <dbReference type="NCBI Taxonomy" id="297318"/>
    <lineage>
        <taxon>Bacteria</taxon>
        <taxon>Bacillati</taxon>
        <taxon>Bacillota</taxon>
        <taxon>Bacilli</taxon>
        <taxon>Bacillales</taxon>
        <taxon>Paenibacillaceae</taxon>
        <taxon>Paenibacillus</taxon>
    </lineage>
</organism>
<keyword evidence="1" id="KW-0805">Transcription regulation</keyword>
<evidence type="ECO:0000256" key="2">
    <source>
        <dbReference type="ARBA" id="ARBA00023125"/>
    </source>
</evidence>
<dbReference type="PROSITE" id="PS50995">
    <property type="entry name" value="HTH_MARR_2"/>
    <property type="match status" value="1"/>
</dbReference>
<evidence type="ECO:0000256" key="3">
    <source>
        <dbReference type="ARBA" id="ARBA00023163"/>
    </source>
</evidence>
<dbReference type="SMART" id="SM00347">
    <property type="entry name" value="HTH_MARR"/>
    <property type="match status" value="1"/>
</dbReference>
<evidence type="ECO:0000313" key="5">
    <source>
        <dbReference type="EMBL" id="OMF53131.1"/>
    </source>
</evidence>
<feature type="domain" description="HTH marR-type" evidence="4">
    <location>
        <begin position="3"/>
        <end position="138"/>
    </location>
</feature>
<comment type="caution">
    <text evidence="5">The sequence shown here is derived from an EMBL/GenBank/DDBJ whole genome shotgun (WGS) entry which is preliminary data.</text>
</comment>
<evidence type="ECO:0000313" key="6">
    <source>
        <dbReference type="Proteomes" id="UP000187172"/>
    </source>
</evidence>
<dbReference type="PANTHER" id="PTHR42756:SF1">
    <property type="entry name" value="TRANSCRIPTIONAL REPRESSOR OF EMRAB OPERON"/>
    <property type="match status" value="1"/>
</dbReference>
<dbReference type="GO" id="GO:0003700">
    <property type="term" value="F:DNA-binding transcription factor activity"/>
    <property type="evidence" value="ECO:0007669"/>
    <property type="project" value="InterPro"/>
</dbReference>
<dbReference type="RefSeq" id="WP_076172220.1">
    <property type="nucleotide sequence ID" value="NZ_MRTP01000005.1"/>
</dbReference>
<sequence>MDENKLFDKFIAFTAAVHQVKHEMTQGIKPEGITPVQYSMLEYIAVSQPVTLSQISDCQQMSMPNTSREIKKLCDKQLCEKYDDPSDRRKQYVRLSGEGERVMKEAFGHIGARFLTRLQDASEKDLQEIVHAMDVLHSRVFYTDK</sequence>
<accession>A0A1R1EMT6</accession>
<dbReference type="SUPFAM" id="SSF46785">
    <property type="entry name" value="Winged helix' DNA-binding domain"/>
    <property type="match status" value="1"/>
</dbReference>
<dbReference type="STRING" id="297318.BK138_19710"/>
<dbReference type="Pfam" id="PF12802">
    <property type="entry name" value="MarR_2"/>
    <property type="match status" value="1"/>
</dbReference>
<reference evidence="5 6" key="1">
    <citation type="submission" date="2016-11" db="EMBL/GenBank/DDBJ databases">
        <title>Paenibacillus species isolates.</title>
        <authorList>
            <person name="Beno S.M."/>
        </authorList>
    </citation>
    <scope>NUCLEOTIDE SEQUENCE [LARGE SCALE GENOMIC DNA]</scope>
    <source>
        <strain evidence="5 6">FSL R5-0378</strain>
    </source>
</reference>
<dbReference type="EMBL" id="MRTP01000005">
    <property type="protein sequence ID" value="OMF53131.1"/>
    <property type="molecule type" value="Genomic_DNA"/>
</dbReference>
<keyword evidence="6" id="KW-1185">Reference proteome</keyword>
<evidence type="ECO:0000259" key="4">
    <source>
        <dbReference type="PROSITE" id="PS50995"/>
    </source>
</evidence>
<dbReference type="GO" id="GO:0003677">
    <property type="term" value="F:DNA binding"/>
    <property type="evidence" value="ECO:0007669"/>
    <property type="project" value="UniProtKB-KW"/>
</dbReference>
<dbReference type="InterPro" id="IPR000835">
    <property type="entry name" value="HTH_MarR-typ"/>
</dbReference>
<gene>
    <name evidence="5" type="ORF">BK138_19710</name>
</gene>
<dbReference type="InterPro" id="IPR036390">
    <property type="entry name" value="WH_DNA-bd_sf"/>
</dbReference>
<dbReference type="Proteomes" id="UP000187172">
    <property type="component" value="Unassembled WGS sequence"/>
</dbReference>
<dbReference type="PANTHER" id="PTHR42756">
    <property type="entry name" value="TRANSCRIPTIONAL REGULATOR, MARR"/>
    <property type="match status" value="1"/>
</dbReference>
<dbReference type="AlphaFoldDB" id="A0A1R1EMT6"/>
<proteinExistence type="predicted"/>